<sequence length="80" mass="8810">TMKFGGVWSFIIGAQVAFTLLFVPAAVGIFTNTFQDQARRPAFPTERYLTFGLGIDNEALAGERGVPDDRQIGARRARAY</sequence>
<proteinExistence type="predicted"/>
<comment type="caution">
    <text evidence="2">The sequence shown here is derived from an EMBL/GenBank/DDBJ whole genome shotgun (WGS) entry which is preliminary data.</text>
</comment>
<name>A0AAW5MU90_9ESCH</name>
<dbReference type="EMBL" id="JANPXH010001514">
    <property type="protein sequence ID" value="MCR6679614.1"/>
    <property type="molecule type" value="Genomic_DNA"/>
</dbReference>
<dbReference type="AlphaFoldDB" id="A0AAW5MU90"/>
<accession>A0AAW5MU90</accession>
<feature type="non-terminal residue" evidence="2">
    <location>
        <position position="80"/>
    </location>
</feature>
<protein>
    <submittedName>
        <fullName evidence="2">Uncharacterized protein</fullName>
    </submittedName>
</protein>
<keyword evidence="1" id="KW-1133">Transmembrane helix</keyword>
<gene>
    <name evidence="2" type="ORF">NVV43_29715</name>
</gene>
<dbReference type="Proteomes" id="UP001206878">
    <property type="component" value="Unassembled WGS sequence"/>
</dbReference>
<feature type="transmembrane region" description="Helical" evidence="1">
    <location>
        <begin position="6"/>
        <end position="30"/>
    </location>
</feature>
<reference evidence="2" key="1">
    <citation type="submission" date="2022-07" db="EMBL/GenBank/DDBJ databases">
        <title>Diversity of ethanolamine utilization by human commensal Escherichia coli.</title>
        <authorList>
            <person name="Jubelin G."/>
        </authorList>
    </citation>
    <scope>NUCLEOTIDE SEQUENCE</scope>
    <source>
        <strain evidence="2">S1</strain>
    </source>
</reference>
<evidence type="ECO:0000313" key="3">
    <source>
        <dbReference type="Proteomes" id="UP001206878"/>
    </source>
</evidence>
<evidence type="ECO:0000256" key="1">
    <source>
        <dbReference type="SAM" id="Phobius"/>
    </source>
</evidence>
<keyword evidence="1" id="KW-0812">Transmembrane</keyword>
<evidence type="ECO:0000313" key="2">
    <source>
        <dbReference type="EMBL" id="MCR6679614.1"/>
    </source>
</evidence>
<keyword evidence="1" id="KW-0472">Membrane</keyword>
<feature type="non-terminal residue" evidence="2">
    <location>
        <position position="1"/>
    </location>
</feature>
<organism evidence="2 3">
    <name type="scientific">Escherichia marmotae</name>
    <dbReference type="NCBI Taxonomy" id="1499973"/>
    <lineage>
        <taxon>Bacteria</taxon>
        <taxon>Pseudomonadati</taxon>
        <taxon>Pseudomonadota</taxon>
        <taxon>Gammaproteobacteria</taxon>
        <taxon>Enterobacterales</taxon>
        <taxon>Enterobacteriaceae</taxon>
        <taxon>Escherichia</taxon>
    </lineage>
</organism>